<evidence type="ECO:0000259" key="2">
    <source>
        <dbReference type="PROSITE" id="PS50940"/>
    </source>
</evidence>
<dbReference type="EMBL" id="JAJJHW010001127">
    <property type="protein sequence ID" value="KAH8378212.1"/>
    <property type="molecule type" value="Genomic_DNA"/>
</dbReference>
<protein>
    <recommendedName>
        <fullName evidence="2">Chitin-binding type-2 domain-containing protein</fullName>
    </recommendedName>
</protein>
<feature type="chain" id="PRO_5041957534" description="Chitin-binding type-2 domain-containing protein" evidence="1">
    <location>
        <begin position="21"/>
        <end position="363"/>
    </location>
</feature>
<keyword evidence="1" id="KW-0732">Signal</keyword>
<organism evidence="3 4">
    <name type="scientific">Drosophila rubida</name>
    <dbReference type="NCBI Taxonomy" id="30044"/>
    <lineage>
        <taxon>Eukaryota</taxon>
        <taxon>Metazoa</taxon>
        <taxon>Ecdysozoa</taxon>
        <taxon>Arthropoda</taxon>
        <taxon>Hexapoda</taxon>
        <taxon>Insecta</taxon>
        <taxon>Pterygota</taxon>
        <taxon>Neoptera</taxon>
        <taxon>Endopterygota</taxon>
        <taxon>Diptera</taxon>
        <taxon>Brachycera</taxon>
        <taxon>Muscomorpha</taxon>
        <taxon>Ephydroidea</taxon>
        <taxon>Drosophilidae</taxon>
        <taxon>Drosophila</taxon>
    </lineage>
</organism>
<evidence type="ECO:0000313" key="4">
    <source>
        <dbReference type="Proteomes" id="UP001200034"/>
    </source>
</evidence>
<feature type="domain" description="Chitin-binding type-2" evidence="2">
    <location>
        <begin position="222"/>
        <end position="281"/>
    </location>
</feature>
<name>A0AAD4PP69_9MUSC</name>
<feature type="signal peptide" evidence="1">
    <location>
        <begin position="1"/>
        <end position="20"/>
    </location>
</feature>
<evidence type="ECO:0000256" key="1">
    <source>
        <dbReference type="SAM" id="SignalP"/>
    </source>
</evidence>
<sequence>ISGNYLLATILCLALSSALAADIMEGSYNVTQVCTMVKNGIQLGSIESCDYYYVCTKTGPVKTSCSSGYSYNYKTQNCMPSSQVECYYGLENPCAGKSGSNWVPNVNNCQGWFYCNGDKISGSGSCDPGQRFESASQRCIYGKCQVADSDALGPSLVNFCSVVPPNIYFGATDNCQTWYYCNSNGVQTSDNCKTSAFIVSTGECGYSNYPGACDRVVQAPVPTTCTQKGVQEPDPTVCGNYYICDGSSFELYECPLGTYYDVLKLKCINRQSAVPVTGCNRCQDAPSPFVNAVDAKLCNSYYYCRNGEMGTISKCGPDSFFNEQLQACADDTGLPAYVNANGACYGAKVPDSDETDEDSKETQ</sequence>
<reference evidence="3" key="1">
    <citation type="journal article" date="2021" name="Mol. Ecol. Resour.">
        <title>Phylogenomic analyses of the genus Drosophila reveals genomic signals of climate adaptation.</title>
        <authorList>
            <person name="Li F."/>
            <person name="Rane R.V."/>
            <person name="Luria V."/>
            <person name="Xiong Z."/>
            <person name="Chen J."/>
            <person name="Li Z."/>
            <person name="Catullo R.A."/>
            <person name="Griffin P.C."/>
            <person name="Schiffer M."/>
            <person name="Pearce S."/>
            <person name="Lee S.F."/>
            <person name="McElroy K."/>
            <person name="Stocker A."/>
            <person name="Shirriffs J."/>
            <person name="Cockerell F."/>
            <person name="Coppin C."/>
            <person name="Sgro C.M."/>
            <person name="Karger A."/>
            <person name="Cain J.W."/>
            <person name="Weber J.A."/>
            <person name="Santpere G."/>
            <person name="Kirschner M.W."/>
            <person name="Hoffmann A.A."/>
            <person name="Oakeshott J.G."/>
            <person name="Zhang G."/>
        </authorList>
    </citation>
    <scope>NUCLEOTIDE SEQUENCE</scope>
    <source>
        <strain evidence="3">BGI-SZ-2011g</strain>
    </source>
</reference>
<evidence type="ECO:0000313" key="3">
    <source>
        <dbReference type="EMBL" id="KAH8378212.1"/>
    </source>
</evidence>
<dbReference type="PROSITE" id="PS50940">
    <property type="entry name" value="CHIT_BIND_II"/>
    <property type="match status" value="5"/>
</dbReference>
<keyword evidence="4" id="KW-1185">Reference proteome</keyword>
<feature type="domain" description="Chitin-binding type-2" evidence="2">
    <location>
        <begin position="91"/>
        <end position="139"/>
    </location>
</feature>
<dbReference type="AlphaFoldDB" id="A0AAD4PP69"/>
<feature type="domain" description="Chitin-binding type-2" evidence="2">
    <location>
        <begin position="31"/>
        <end position="88"/>
    </location>
</feature>
<dbReference type="InterPro" id="IPR036508">
    <property type="entry name" value="Chitin-bd_dom_sf"/>
</dbReference>
<dbReference type="Proteomes" id="UP001200034">
    <property type="component" value="Unassembled WGS sequence"/>
</dbReference>
<proteinExistence type="predicted"/>
<dbReference type="SUPFAM" id="SSF57625">
    <property type="entry name" value="Invertebrate chitin-binding proteins"/>
    <property type="match status" value="4"/>
</dbReference>
<accession>A0AAD4PP69</accession>
<dbReference type="Gene3D" id="2.170.140.10">
    <property type="entry name" value="Chitin binding domain"/>
    <property type="match status" value="2"/>
</dbReference>
<feature type="non-terminal residue" evidence="3">
    <location>
        <position position="363"/>
    </location>
</feature>
<feature type="domain" description="Chitin-binding type-2" evidence="2">
    <location>
        <begin position="282"/>
        <end position="346"/>
    </location>
</feature>
<dbReference type="InterPro" id="IPR002557">
    <property type="entry name" value="Chitin-bd_dom"/>
</dbReference>
<dbReference type="SMART" id="SM00494">
    <property type="entry name" value="ChtBD2"/>
    <property type="match status" value="5"/>
</dbReference>
<gene>
    <name evidence="3" type="ORF">KR093_010160</name>
</gene>
<feature type="non-terminal residue" evidence="3">
    <location>
        <position position="1"/>
    </location>
</feature>
<comment type="caution">
    <text evidence="3">The sequence shown here is derived from an EMBL/GenBank/DDBJ whole genome shotgun (WGS) entry which is preliminary data.</text>
</comment>
<feature type="domain" description="Chitin-binding type-2" evidence="2">
    <location>
        <begin position="157"/>
        <end position="215"/>
    </location>
</feature>
<dbReference type="GO" id="GO:0005576">
    <property type="term" value="C:extracellular region"/>
    <property type="evidence" value="ECO:0007669"/>
    <property type="project" value="InterPro"/>
</dbReference>
<dbReference type="GO" id="GO:0008061">
    <property type="term" value="F:chitin binding"/>
    <property type="evidence" value="ECO:0007669"/>
    <property type="project" value="InterPro"/>
</dbReference>
<dbReference type="Pfam" id="PF01607">
    <property type="entry name" value="CBM_14"/>
    <property type="match status" value="3"/>
</dbReference>